<name>A0A139ANE0_GONPJ</name>
<dbReference type="PROSITE" id="PS50848">
    <property type="entry name" value="START"/>
    <property type="match status" value="1"/>
</dbReference>
<dbReference type="AlphaFoldDB" id="A0A139ANE0"/>
<dbReference type="OrthoDB" id="196858at2759"/>
<keyword evidence="2" id="KW-1133">Transmembrane helix</keyword>
<dbReference type="SUPFAM" id="SSF55961">
    <property type="entry name" value="Bet v1-like"/>
    <property type="match status" value="1"/>
</dbReference>
<keyword evidence="2" id="KW-0812">Transmembrane</keyword>
<protein>
    <submittedName>
        <fullName evidence="4">Bet v1-like protein</fullName>
    </submittedName>
</protein>
<dbReference type="Pfam" id="PF01852">
    <property type="entry name" value="START"/>
    <property type="match status" value="1"/>
</dbReference>
<dbReference type="InterPro" id="IPR023393">
    <property type="entry name" value="START-like_dom_sf"/>
</dbReference>
<reference evidence="4 5" key="1">
    <citation type="journal article" date="2015" name="Genome Biol. Evol.">
        <title>Phylogenomic analyses indicate that early fungi evolved digesting cell walls of algal ancestors of land plants.</title>
        <authorList>
            <person name="Chang Y."/>
            <person name="Wang S."/>
            <person name="Sekimoto S."/>
            <person name="Aerts A.L."/>
            <person name="Choi C."/>
            <person name="Clum A."/>
            <person name="LaButti K.M."/>
            <person name="Lindquist E.A."/>
            <person name="Yee Ngan C."/>
            <person name="Ohm R.A."/>
            <person name="Salamov A.A."/>
            <person name="Grigoriev I.V."/>
            <person name="Spatafora J.W."/>
            <person name="Berbee M.L."/>
        </authorList>
    </citation>
    <scope>NUCLEOTIDE SEQUENCE [LARGE SCALE GENOMIC DNA]</scope>
    <source>
        <strain evidence="4 5">JEL478</strain>
    </source>
</reference>
<evidence type="ECO:0000259" key="3">
    <source>
        <dbReference type="PROSITE" id="PS50848"/>
    </source>
</evidence>
<feature type="domain" description="START" evidence="3">
    <location>
        <begin position="179"/>
        <end position="355"/>
    </location>
</feature>
<dbReference type="GO" id="GO:0005737">
    <property type="term" value="C:cytoplasm"/>
    <property type="evidence" value="ECO:0007669"/>
    <property type="project" value="UniProtKB-ARBA"/>
</dbReference>
<dbReference type="PANTHER" id="PTHR19308:SF14">
    <property type="entry name" value="START DOMAIN-CONTAINING PROTEIN"/>
    <property type="match status" value="1"/>
</dbReference>
<dbReference type="GO" id="GO:0008289">
    <property type="term" value="F:lipid binding"/>
    <property type="evidence" value="ECO:0007669"/>
    <property type="project" value="InterPro"/>
</dbReference>
<keyword evidence="5" id="KW-1185">Reference proteome</keyword>
<evidence type="ECO:0000256" key="2">
    <source>
        <dbReference type="SAM" id="Phobius"/>
    </source>
</evidence>
<dbReference type="CDD" id="cd00177">
    <property type="entry name" value="START"/>
    <property type="match status" value="1"/>
</dbReference>
<dbReference type="InterPro" id="IPR002913">
    <property type="entry name" value="START_lipid-bd_dom"/>
</dbReference>
<feature type="transmembrane region" description="Helical" evidence="2">
    <location>
        <begin position="566"/>
        <end position="587"/>
    </location>
</feature>
<dbReference type="Proteomes" id="UP000070544">
    <property type="component" value="Unassembled WGS sequence"/>
</dbReference>
<dbReference type="EMBL" id="KQ965743">
    <property type="protein sequence ID" value="KXS18260.1"/>
    <property type="molecule type" value="Genomic_DNA"/>
</dbReference>
<proteinExistence type="predicted"/>
<feature type="compositionally biased region" description="Basic and acidic residues" evidence="1">
    <location>
        <begin position="56"/>
        <end position="82"/>
    </location>
</feature>
<dbReference type="PANTHER" id="PTHR19308">
    <property type="entry name" value="PHOSPHATIDYLCHOLINE TRANSFER PROTEIN"/>
    <property type="match status" value="1"/>
</dbReference>
<evidence type="ECO:0000313" key="5">
    <source>
        <dbReference type="Proteomes" id="UP000070544"/>
    </source>
</evidence>
<dbReference type="STRING" id="1344416.A0A139ANE0"/>
<dbReference type="InterPro" id="IPR051213">
    <property type="entry name" value="START_lipid_transfer"/>
</dbReference>
<gene>
    <name evidence="4" type="ORF">M427DRAFT_132996</name>
</gene>
<keyword evidence="2" id="KW-0472">Membrane</keyword>
<feature type="region of interest" description="Disordered" evidence="1">
    <location>
        <begin position="39"/>
        <end position="83"/>
    </location>
</feature>
<organism evidence="4 5">
    <name type="scientific">Gonapodya prolifera (strain JEL478)</name>
    <name type="common">Monoblepharis prolifera</name>
    <dbReference type="NCBI Taxonomy" id="1344416"/>
    <lineage>
        <taxon>Eukaryota</taxon>
        <taxon>Fungi</taxon>
        <taxon>Fungi incertae sedis</taxon>
        <taxon>Chytridiomycota</taxon>
        <taxon>Chytridiomycota incertae sedis</taxon>
        <taxon>Monoblepharidomycetes</taxon>
        <taxon>Monoblepharidales</taxon>
        <taxon>Gonapodyaceae</taxon>
        <taxon>Gonapodya</taxon>
    </lineage>
</organism>
<accession>A0A139ANE0</accession>
<evidence type="ECO:0000256" key="1">
    <source>
        <dbReference type="SAM" id="MobiDB-lite"/>
    </source>
</evidence>
<evidence type="ECO:0000313" key="4">
    <source>
        <dbReference type="EMBL" id="KXS18260.1"/>
    </source>
</evidence>
<dbReference type="Gene3D" id="3.30.530.20">
    <property type="match status" value="1"/>
</dbReference>
<sequence>MIISGLAVGAVFATSLGLIFLFQSGHLVFVPFRSARPTAASPAKTERHAHAQPADDSARDLKDAASCEPRDRDRDRDRDRHLTLSRGSTKVDLFEDVTDKVRVPVYRIPTPPPEPPTGAEKTIHALTSPASPPSPSSFDLPPLPTLSLPPVAHRHSDALHHARRKFHSYLSDDNDQVRWTFVSESKGTKVYTAVDPANVMPVVKAVAMVDGFTPEELLSGIGAVNEKCLWDSRSETVREIERLSATDCLVHIQIAKQFPLAGREAVTATSVTRTQASSSSDDNAGYAVESLSTSVVDPRCPADSSRVLATLHISGWSIRPIKSRSGTAPSCAVTYLVHVDIGGSIPGWVLKLAVSEQAASIASVSGWLEKFGVPPYAVSMPWGSASVADTRWNPQTRNWTAELRASESSATVLLHIPTSHFPKGAEVRLPSRSSVDICHVAWNALPAHYNLQKPASETSMVLIKFSDSETITVEVIDGSSTKGSVSCNGRELDIVTLSQSSSTASISSTSSGEKRGEMVGEVVSLRRTDIMEKKVGSSHRSAGSSQITVNPNSSLVLRNRDIAKNVALIMAWVMISTVALMVWYVAVLRIGAIVTPWACNCSCKE</sequence>